<protein>
    <recommendedName>
        <fullName evidence="3">DNA transfer protein</fullName>
    </recommendedName>
</protein>
<dbReference type="EMBL" id="CP065592">
    <property type="protein sequence ID" value="QPQ55599.1"/>
    <property type="molecule type" value="Genomic_DNA"/>
</dbReference>
<keyword evidence="2" id="KW-1185">Reference proteome</keyword>
<evidence type="ECO:0000313" key="2">
    <source>
        <dbReference type="Proteomes" id="UP000594873"/>
    </source>
</evidence>
<gene>
    <name evidence="1" type="ORF">IC614_03075</name>
</gene>
<evidence type="ECO:0000313" key="1">
    <source>
        <dbReference type="EMBL" id="QPQ55599.1"/>
    </source>
</evidence>
<sequence length="209" mass="21296">MFSWRTVLGFIGDIIGGITGSNKAAKAQQQAAKTQAGVAQQAIALQRETLLRNEQRQQPFVDAGSKAIAQQMGLIGLNGTAAQQDAINALLAGPEFTTSLEQGEEAILANAAATGGLRGGNTNNSLARFRADLLASTFANQFGRLRDLTSIGQSAAAGVGNQAAASTNAVSDLLQQQGAALAGGQIARGNSTLNGWNSGLKIASAIAAF</sequence>
<dbReference type="Proteomes" id="UP000594873">
    <property type="component" value="Chromosome"/>
</dbReference>
<dbReference type="AlphaFoldDB" id="A0A7T2LMH7"/>
<dbReference type="InterPro" id="IPR057916">
    <property type="entry name" value="P22_gp7"/>
</dbReference>
<dbReference type="RefSeq" id="WP_200972271.1">
    <property type="nucleotide sequence ID" value="NZ_CP065592.1"/>
</dbReference>
<proteinExistence type="predicted"/>
<name>A0A7T2LMH7_9SPHN</name>
<organism evidence="1 2">
    <name type="scientific">Allosphingosinicella flava</name>
    <dbReference type="NCBI Taxonomy" id="2771430"/>
    <lineage>
        <taxon>Bacteria</taxon>
        <taxon>Pseudomonadati</taxon>
        <taxon>Pseudomonadota</taxon>
        <taxon>Alphaproteobacteria</taxon>
        <taxon>Sphingomonadales</taxon>
        <taxon>Sphingomonadaceae</taxon>
        <taxon>Allosphingosinicella</taxon>
    </lineage>
</organism>
<accession>A0A7T2LMH7</accession>
<dbReference type="Pfam" id="PF25688">
    <property type="entry name" value="P22_gp7"/>
    <property type="match status" value="1"/>
</dbReference>
<dbReference type="KEGG" id="sflv:IC614_03075"/>
<evidence type="ECO:0008006" key="3">
    <source>
        <dbReference type="Google" id="ProtNLM"/>
    </source>
</evidence>
<reference evidence="1 2" key="1">
    <citation type="submission" date="2020-11" db="EMBL/GenBank/DDBJ databases">
        <title>Genome seq and assembly of Sphingosinicella sp.</title>
        <authorList>
            <person name="Chhetri G."/>
        </authorList>
    </citation>
    <scope>NUCLEOTIDE SEQUENCE [LARGE SCALE GENOMIC DNA]</scope>
    <source>
        <strain evidence="1 2">UDD2</strain>
    </source>
</reference>